<dbReference type="PANTHER" id="PTHR42736">
    <property type="entry name" value="PROTEIN-GLUTAMINE GAMMA-GLUTAMYLTRANSFERASE"/>
    <property type="match status" value="1"/>
</dbReference>
<dbReference type="InterPro" id="IPR038765">
    <property type="entry name" value="Papain-like_cys_pep_sf"/>
</dbReference>
<dbReference type="InterPro" id="IPR025403">
    <property type="entry name" value="TgpA-like_C"/>
</dbReference>
<evidence type="ECO:0000256" key="1">
    <source>
        <dbReference type="SAM" id="MobiDB-lite"/>
    </source>
</evidence>
<accession>A0ABU9WXR1</accession>
<gene>
    <name evidence="4" type="ORF">ABCQ75_00410</name>
</gene>
<feature type="transmembrane region" description="Helical" evidence="2">
    <location>
        <begin position="37"/>
        <end position="56"/>
    </location>
</feature>
<dbReference type="SMART" id="SM00460">
    <property type="entry name" value="TGc"/>
    <property type="match status" value="1"/>
</dbReference>
<feature type="region of interest" description="Disordered" evidence="1">
    <location>
        <begin position="688"/>
        <end position="708"/>
    </location>
</feature>
<dbReference type="InterPro" id="IPR021878">
    <property type="entry name" value="TgpA_N"/>
</dbReference>
<keyword evidence="2" id="KW-1133">Transmembrane helix</keyword>
<dbReference type="Pfam" id="PF01841">
    <property type="entry name" value="Transglut_core"/>
    <property type="match status" value="1"/>
</dbReference>
<organism evidence="4 5">
    <name type="scientific">Sinomonas halotolerans</name>
    <dbReference type="NCBI Taxonomy" id="1644133"/>
    <lineage>
        <taxon>Bacteria</taxon>
        <taxon>Bacillati</taxon>
        <taxon>Actinomycetota</taxon>
        <taxon>Actinomycetes</taxon>
        <taxon>Micrococcales</taxon>
        <taxon>Micrococcaceae</taxon>
        <taxon>Sinomonas</taxon>
    </lineage>
</organism>
<feature type="transmembrane region" description="Helical" evidence="2">
    <location>
        <begin position="621"/>
        <end position="643"/>
    </location>
</feature>
<dbReference type="InterPro" id="IPR052901">
    <property type="entry name" value="Bact_TGase-like"/>
</dbReference>
<dbReference type="Gene3D" id="3.10.620.30">
    <property type="match status" value="1"/>
</dbReference>
<comment type="caution">
    <text evidence="4">The sequence shown here is derived from an EMBL/GenBank/DDBJ whole genome shotgun (WGS) entry which is preliminary data.</text>
</comment>
<keyword evidence="2" id="KW-0472">Membrane</keyword>
<feature type="region of interest" description="Disordered" evidence="1">
    <location>
        <begin position="561"/>
        <end position="616"/>
    </location>
</feature>
<dbReference type="SUPFAM" id="SSF54001">
    <property type="entry name" value="Cysteine proteinases"/>
    <property type="match status" value="1"/>
</dbReference>
<dbReference type="EMBL" id="JBDFRB010000001">
    <property type="protein sequence ID" value="MEN2743000.1"/>
    <property type="molecule type" value="Genomic_DNA"/>
</dbReference>
<protein>
    <submittedName>
        <fullName evidence="4">DUF3488 and transglutaminase-like domain-containing protein</fullName>
    </submittedName>
</protein>
<evidence type="ECO:0000259" key="3">
    <source>
        <dbReference type="SMART" id="SM00460"/>
    </source>
</evidence>
<sequence>MTASPWRLAAAELALALAVIGGSVSFAGVLRGYGWLYPVAMVTCATLAAAGVARALRWHPVPVALAGLAGWTASMCFLFFRDQSIAGFVPGPPALVAAREAAVQAWDTVLYETVPASPNVGTVALLTGAIALLALVAETIALSCRLPALSGIALLALLTVPAMLKPESIGAAGFAAAAGGYLCLLAAAPPEGAVRVPERHRDGPRAAPTRLAAAASPARIAALAAGIVAAALVLAQAVPGFDRGLFPEGSRLGALGQNVGLNPLISLGSDLRSATGVSVLRYATDSDRPLYLRTVTVDRFDGGTWAPTNRDGQRQYPLDGISPRLSLAAAPGTRAATTAVTTGGFTSPYLPAPYAPVSVTGERGRFGWDPADLSIKGEPAASRDQSYVVRSVMPVITRRSLAAAQDAPRGISSAVQEVPRGVPDLVRDTAATVTQDAETPYARALALQSYLRGFAYSEETPAEDGYDGTGMDVLETFLEKRTGYCIHFSAAMAVMSRTLGIPSRIAVGFAPGTATGRTVAVPGAGELPEFAVDGGDAHAWPELYFEGLGWVPFEPTPSRGVVPDYATSEDAGAGASTNRDVPGDALSPESAAPVPTATPTPTPPAGDGTPDARPTSGASPVLAVLAALAILLAVALPATVRAVQRRRRLARGLGGIWEELEAIGTDHGLAPRPSDTPRTYTARLAVWDGRDGADGPDPPGPAPGDDGSVRAALATLTREYERHGFGRPGYTADEDAARRAVELIHRAGKASQAPLSRARIAAVPPSSVAWLARPFTRLAPAAAAAGTRARALWARVTRRG</sequence>
<feature type="transmembrane region" description="Helical" evidence="2">
    <location>
        <begin position="211"/>
        <end position="235"/>
    </location>
</feature>
<feature type="transmembrane region" description="Helical" evidence="2">
    <location>
        <begin position="169"/>
        <end position="190"/>
    </location>
</feature>
<evidence type="ECO:0000313" key="5">
    <source>
        <dbReference type="Proteomes" id="UP001422074"/>
    </source>
</evidence>
<evidence type="ECO:0000313" key="4">
    <source>
        <dbReference type="EMBL" id="MEN2743000.1"/>
    </source>
</evidence>
<feature type="transmembrane region" description="Helical" evidence="2">
    <location>
        <begin position="63"/>
        <end position="80"/>
    </location>
</feature>
<proteinExistence type="predicted"/>
<dbReference type="PANTHER" id="PTHR42736:SF1">
    <property type="entry name" value="PROTEIN-GLUTAMINE GAMMA-GLUTAMYLTRANSFERASE"/>
    <property type="match status" value="1"/>
</dbReference>
<feature type="transmembrane region" description="Helical" evidence="2">
    <location>
        <begin position="144"/>
        <end position="163"/>
    </location>
</feature>
<dbReference type="Proteomes" id="UP001422074">
    <property type="component" value="Unassembled WGS sequence"/>
</dbReference>
<name>A0ABU9WXR1_9MICC</name>
<dbReference type="Pfam" id="PF11992">
    <property type="entry name" value="TgpA_N"/>
    <property type="match status" value="1"/>
</dbReference>
<keyword evidence="5" id="KW-1185">Reference proteome</keyword>
<feature type="transmembrane region" description="Helical" evidence="2">
    <location>
        <begin position="120"/>
        <end position="137"/>
    </location>
</feature>
<reference evidence="4 5" key="1">
    <citation type="submission" date="2024-05" db="EMBL/GenBank/DDBJ databases">
        <title>Sinomonas sp. nov., isolated from a waste landfill.</title>
        <authorList>
            <person name="Zhao Y."/>
        </authorList>
    </citation>
    <scope>NUCLEOTIDE SEQUENCE [LARGE SCALE GENOMIC DNA]</scope>
    <source>
        <strain evidence="4 5">CCTCC AB2014300</strain>
    </source>
</reference>
<feature type="domain" description="Transglutaminase-like" evidence="3">
    <location>
        <begin position="477"/>
        <end position="557"/>
    </location>
</feature>
<keyword evidence="2" id="KW-0812">Transmembrane</keyword>
<dbReference type="RefSeq" id="WP_345882404.1">
    <property type="nucleotide sequence ID" value="NZ_JBDFRB010000001.1"/>
</dbReference>
<dbReference type="Pfam" id="PF13559">
    <property type="entry name" value="DUF4129"/>
    <property type="match status" value="1"/>
</dbReference>
<dbReference type="InterPro" id="IPR002931">
    <property type="entry name" value="Transglutaminase-like"/>
</dbReference>
<evidence type="ECO:0000256" key="2">
    <source>
        <dbReference type="SAM" id="Phobius"/>
    </source>
</evidence>